<evidence type="ECO:0000259" key="1">
    <source>
        <dbReference type="Pfam" id="PF09860"/>
    </source>
</evidence>
<gene>
    <name evidence="2" type="ORF">SDC9_173412</name>
</gene>
<proteinExistence type="predicted"/>
<feature type="domain" description="DUF2087" evidence="1">
    <location>
        <begin position="17"/>
        <end position="86"/>
    </location>
</feature>
<comment type="caution">
    <text evidence="2">The sequence shown here is derived from an EMBL/GenBank/DDBJ whole genome shotgun (WGS) entry which is preliminary data.</text>
</comment>
<dbReference type="InterPro" id="IPR018656">
    <property type="entry name" value="DUF2087"/>
</dbReference>
<organism evidence="2">
    <name type="scientific">bioreactor metagenome</name>
    <dbReference type="NCBI Taxonomy" id="1076179"/>
    <lineage>
        <taxon>unclassified sequences</taxon>
        <taxon>metagenomes</taxon>
        <taxon>ecological metagenomes</taxon>
    </lineage>
</organism>
<accession>A0A645GIM7</accession>
<reference evidence="2" key="1">
    <citation type="submission" date="2019-08" db="EMBL/GenBank/DDBJ databases">
        <authorList>
            <person name="Kucharzyk K."/>
            <person name="Murdoch R.W."/>
            <person name="Higgins S."/>
            <person name="Loffler F."/>
        </authorList>
    </citation>
    <scope>NUCLEOTIDE SEQUENCE</scope>
</reference>
<name>A0A645GIM7_9ZZZZ</name>
<dbReference type="Pfam" id="PF09860">
    <property type="entry name" value="DUF2087"/>
    <property type="match status" value="1"/>
</dbReference>
<sequence>MVEKLDIKRFLDDSGKIIQLPQRQAIRAVVLKYLAEKFVADRIYTEKEVNAVCAQWHTFDDYFLLRRELIDFGLLCRKPDGSQYWRPSEKL</sequence>
<evidence type="ECO:0000313" key="2">
    <source>
        <dbReference type="EMBL" id="MPN25990.1"/>
    </source>
</evidence>
<dbReference type="EMBL" id="VSSQ01075372">
    <property type="protein sequence ID" value="MPN25990.1"/>
    <property type="molecule type" value="Genomic_DNA"/>
</dbReference>
<dbReference type="AlphaFoldDB" id="A0A645GIM7"/>
<protein>
    <recommendedName>
        <fullName evidence="1">DUF2087 domain-containing protein</fullName>
    </recommendedName>
</protein>